<evidence type="ECO:0000256" key="2">
    <source>
        <dbReference type="ARBA" id="ARBA00022982"/>
    </source>
</evidence>
<dbReference type="GO" id="GO:0045454">
    <property type="term" value="P:cell redox homeostasis"/>
    <property type="evidence" value="ECO:0007669"/>
    <property type="project" value="TreeGrafter"/>
</dbReference>
<dbReference type="GO" id="GO:0005829">
    <property type="term" value="C:cytosol"/>
    <property type="evidence" value="ECO:0007669"/>
    <property type="project" value="TreeGrafter"/>
</dbReference>
<dbReference type="SUPFAM" id="SSF52833">
    <property type="entry name" value="Thioredoxin-like"/>
    <property type="match status" value="1"/>
</dbReference>
<evidence type="ECO:0000256" key="3">
    <source>
        <dbReference type="ARBA" id="ARBA00023157"/>
    </source>
</evidence>
<dbReference type="Gene3D" id="3.40.30.10">
    <property type="entry name" value="Glutaredoxin"/>
    <property type="match status" value="1"/>
</dbReference>
<protein>
    <recommendedName>
        <fullName evidence="5">Thioredoxin domain-containing protein</fullName>
    </recommendedName>
</protein>
<evidence type="ECO:0000256" key="1">
    <source>
        <dbReference type="ARBA" id="ARBA00022448"/>
    </source>
</evidence>
<dbReference type="PANTHER" id="PTHR45663">
    <property type="entry name" value="GEO12009P1"/>
    <property type="match status" value="1"/>
</dbReference>
<dbReference type="PRINTS" id="PR00421">
    <property type="entry name" value="THIOREDOXIN"/>
</dbReference>
<dbReference type="InterPro" id="IPR005746">
    <property type="entry name" value="Thioredoxin"/>
</dbReference>
<dbReference type="AlphaFoldDB" id="A0A3B0TGM6"/>
<dbReference type="EMBL" id="UOEP01000078">
    <property type="protein sequence ID" value="VAW17795.1"/>
    <property type="molecule type" value="Genomic_DNA"/>
</dbReference>
<dbReference type="FunFam" id="3.40.30.10:FF:000001">
    <property type="entry name" value="Thioredoxin"/>
    <property type="match status" value="1"/>
</dbReference>
<dbReference type="PROSITE" id="PS51352">
    <property type="entry name" value="THIOREDOXIN_2"/>
    <property type="match status" value="1"/>
</dbReference>
<keyword evidence="2" id="KW-0249">Electron transport</keyword>
<sequence>MNSGRFKNAINSEKIVLVNFYADWCVPCKLMDPVLEKVKNDLKNSIKIIKVNVDRNPFIAATYKIRSIPTLVAFINGSIYWKGVGLKTAREIKSALKKQG</sequence>
<evidence type="ECO:0000256" key="4">
    <source>
        <dbReference type="ARBA" id="ARBA00023284"/>
    </source>
</evidence>
<evidence type="ECO:0000259" key="5">
    <source>
        <dbReference type="PROSITE" id="PS51352"/>
    </source>
</evidence>
<dbReference type="PROSITE" id="PS00194">
    <property type="entry name" value="THIOREDOXIN_1"/>
    <property type="match status" value="1"/>
</dbReference>
<dbReference type="InterPro" id="IPR017937">
    <property type="entry name" value="Thioredoxin_CS"/>
</dbReference>
<keyword evidence="4" id="KW-0676">Redox-active center</keyword>
<reference evidence="6" key="1">
    <citation type="submission" date="2018-06" db="EMBL/GenBank/DDBJ databases">
        <authorList>
            <person name="Zhirakovskaya E."/>
        </authorList>
    </citation>
    <scope>NUCLEOTIDE SEQUENCE</scope>
</reference>
<accession>A0A3B0TGM6</accession>
<feature type="domain" description="Thioredoxin" evidence="5">
    <location>
        <begin position="1"/>
        <end position="100"/>
    </location>
</feature>
<keyword evidence="3" id="KW-1015">Disulfide bond</keyword>
<gene>
    <name evidence="6" type="ORF">MNBD_BACTEROID01-2334</name>
</gene>
<dbReference type="Pfam" id="PF00085">
    <property type="entry name" value="Thioredoxin"/>
    <property type="match status" value="1"/>
</dbReference>
<evidence type="ECO:0000313" key="6">
    <source>
        <dbReference type="EMBL" id="VAW17795.1"/>
    </source>
</evidence>
<proteinExistence type="predicted"/>
<dbReference type="InterPro" id="IPR036249">
    <property type="entry name" value="Thioredoxin-like_sf"/>
</dbReference>
<name>A0A3B0TGM6_9ZZZZ</name>
<dbReference type="GO" id="GO:0015035">
    <property type="term" value="F:protein-disulfide reductase activity"/>
    <property type="evidence" value="ECO:0007669"/>
    <property type="project" value="InterPro"/>
</dbReference>
<dbReference type="NCBIfam" id="TIGR01068">
    <property type="entry name" value="thioredoxin"/>
    <property type="match status" value="1"/>
</dbReference>
<dbReference type="PIRSF" id="PIRSF000077">
    <property type="entry name" value="Thioredoxin"/>
    <property type="match status" value="1"/>
</dbReference>
<keyword evidence="1" id="KW-0813">Transport</keyword>
<dbReference type="PANTHER" id="PTHR45663:SF11">
    <property type="entry name" value="GEO12009P1"/>
    <property type="match status" value="1"/>
</dbReference>
<dbReference type="InterPro" id="IPR013766">
    <property type="entry name" value="Thioredoxin_domain"/>
</dbReference>
<dbReference type="CDD" id="cd02947">
    <property type="entry name" value="TRX_family"/>
    <property type="match status" value="1"/>
</dbReference>
<organism evidence="6">
    <name type="scientific">hydrothermal vent metagenome</name>
    <dbReference type="NCBI Taxonomy" id="652676"/>
    <lineage>
        <taxon>unclassified sequences</taxon>
        <taxon>metagenomes</taxon>
        <taxon>ecological metagenomes</taxon>
    </lineage>
</organism>